<organism evidence="2 3">
    <name type="scientific">Nezara viridula</name>
    <name type="common">Southern green stink bug</name>
    <name type="synonym">Cimex viridulus</name>
    <dbReference type="NCBI Taxonomy" id="85310"/>
    <lineage>
        <taxon>Eukaryota</taxon>
        <taxon>Metazoa</taxon>
        <taxon>Ecdysozoa</taxon>
        <taxon>Arthropoda</taxon>
        <taxon>Hexapoda</taxon>
        <taxon>Insecta</taxon>
        <taxon>Pterygota</taxon>
        <taxon>Neoptera</taxon>
        <taxon>Paraneoptera</taxon>
        <taxon>Hemiptera</taxon>
        <taxon>Heteroptera</taxon>
        <taxon>Panheteroptera</taxon>
        <taxon>Pentatomomorpha</taxon>
        <taxon>Pentatomoidea</taxon>
        <taxon>Pentatomidae</taxon>
        <taxon>Pentatominae</taxon>
        <taxon>Nezara</taxon>
    </lineage>
</organism>
<reference evidence="2" key="1">
    <citation type="submission" date="2022-01" db="EMBL/GenBank/DDBJ databases">
        <authorList>
            <person name="King R."/>
        </authorList>
    </citation>
    <scope>NUCLEOTIDE SEQUENCE</scope>
</reference>
<sequence length="126" mass="14223">MEIRRLKNGSGRPLMDVDEVLQEAVDSNPSISTRELARKYDESKGFSHPLVGIESSHFLKAKPCPIIHLRFGCGQMFWCLLDIVPIKNEKREVVLFLASHKDITQNKCQELQSAEEDLSPTGKLST</sequence>
<dbReference type="OrthoDB" id="447251at2759"/>
<accession>A0A9P0HC14</accession>
<dbReference type="AlphaFoldDB" id="A0A9P0HC14"/>
<dbReference type="PROSITE" id="PS50113">
    <property type="entry name" value="PAC"/>
    <property type="match status" value="1"/>
</dbReference>
<dbReference type="EMBL" id="OV725080">
    <property type="protein sequence ID" value="CAH1399213.1"/>
    <property type="molecule type" value="Genomic_DNA"/>
</dbReference>
<evidence type="ECO:0000313" key="3">
    <source>
        <dbReference type="Proteomes" id="UP001152798"/>
    </source>
</evidence>
<dbReference type="Gene3D" id="3.30.450.20">
    <property type="entry name" value="PAS domain"/>
    <property type="match status" value="1"/>
</dbReference>
<dbReference type="Proteomes" id="UP001152798">
    <property type="component" value="Chromosome 4"/>
</dbReference>
<dbReference type="InterPro" id="IPR000700">
    <property type="entry name" value="PAS-assoc_C"/>
</dbReference>
<name>A0A9P0HC14_NEZVI</name>
<protein>
    <recommendedName>
        <fullName evidence="1">PAC domain-containing protein</fullName>
    </recommendedName>
</protein>
<feature type="domain" description="PAC" evidence="1">
    <location>
        <begin position="62"/>
        <end position="115"/>
    </location>
</feature>
<evidence type="ECO:0000259" key="1">
    <source>
        <dbReference type="PROSITE" id="PS50113"/>
    </source>
</evidence>
<evidence type="ECO:0000313" key="2">
    <source>
        <dbReference type="EMBL" id="CAH1399213.1"/>
    </source>
</evidence>
<proteinExistence type="predicted"/>
<keyword evidence="3" id="KW-1185">Reference proteome</keyword>
<gene>
    <name evidence="2" type="ORF">NEZAVI_LOCUS8705</name>
</gene>